<proteinExistence type="predicted"/>
<dbReference type="Proteomes" id="UP001157418">
    <property type="component" value="Unassembled WGS sequence"/>
</dbReference>
<name>A0AAU9LME2_9ASTR</name>
<protein>
    <submittedName>
        <fullName evidence="1">Uncharacterized protein</fullName>
    </submittedName>
</protein>
<reference evidence="1 2" key="1">
    <citation type="submission" date="2022-01" db="EMBL/GenBank/DDBJ databases">
        <authorList>
            <person name="Xiong W."/>
            <person name="Schranz E."/>
        </authorList>
    </citation>
    <scope>NUCLEOTIDE SEQUENCE [LARGE SCALE GENOMIC DNA]</scope>
</reference>
<sequence length="164" mass="18361">MSSSASSRLLSGGRNGKLVYRRISLLLFVDDSHEISSLFAFDVLPSNLKLTMLQNDSSSATIDGVQDRPKMLAKITHIYGFGSFLGETAFTLSLEIEPYAVIPPPTVVDRMLKDLSHKEHLGIREGKMAKGPLDWNDYKSMKFIRAVIFETSRFATTKEMELND</sequence>
<gene>
    <name evidence="1" type="ORF">LVIROSA_LOCUS4811</name>
</gene>
<accession>A0AAU9LME2</accession>
<dbReference type="EMBL" id="CAKMRJ010000002">
    <property type="protein sequence ID" value="CAH1417098.1"/>
    <property type="molecule type" value="Genomic_DNA"/>
</dbReference>
<evidence type="ECO:0000313" key="1">
    <source>
        <dbReference type="EMBL" id="CAH1417098.1"/>
    </source>
</evidence>
<comment type="caution">
    <text evidence="1">The sequence shown here is derived from an EMBL/GenBank/DDBJ whole genome shotgun (WGS) entry which is preliminary data.</text>
</comment>
<organism evidence="1 2">
    <name type="scientific">Lactuca virosa</name>
    <dbReference type="NCBI Taxonomy" id="75947"/>
    <lineage>
        <taxon>Eukaryota</taxon>
        <taxon>Viridiplantae</taxon>
        <taxon>Streptophyta</taxon>
        <taxon>Embryophyta</taxon>
        <taxon>Tracheophyta</taxon>
        <taxon>Spermatophyta</taxon>
        <taxon>Magnoliopsida</taxon>
        <taxon>eudicotyledons</taxon>
        <taxon>Gunneridae</taxon>
        <taxon>Pentapetalae</taxon>
        <taxon>asterids</taxon>
        <taxon>campanulids</taxon>
        <taxon>Asterales</taxon>
        <taxon>Asteraceae</taxon>
        <taxon>Cichorioideae</taxon>
        <taxon>Cichorieae</taxon>
        <taxon>Lactucinae</taxon>
        <taxon>Lactuca</taxon>
    </lineage>
</organism>
<dbReference type="AlphaFoldDB" id="A0AAU9LME2"/>
<evidence type="ECO:0000313" key="2">
    <source>
        <dbReference type="Proteomes" id="UP001157418"/>
    </source>
</evidence>
<keyword evidence="2" id="KW-1185">Reference proteome</keyword>